<organism evidence="2 3">
    <name type="scientific">Salipiger abyssi</name>
    <dbReference type="NCBI Taxonomy" id="1250539"/>
    <lineage>
        <taxon>Bacteria</taxon>
        <taxon>Pseudomonadati</taxon>
        <taxon>Pseudomonadota</taxon>
        <taxon>Alphaproteobacteria</taxon>
        <taxon>Rhodobacterales</taxon>
        <taxon>Roseobacteraceae</taxon>
        <taxon>Salipiger</taxon>
    </lineage>
</organism>
<dbReference type="AlphaFoldDB" id="A0A1P8URM9"/>
<dbReference type="Pfam" id="PF05235">
    <property type="entry name" value="CHAD"/>
    <property type="match status" value="1"/>
</dbReference>
<sequence length="292" mass="33361">MAYRILTSDPSLTAALRRIAGEQLSAAIAETKRPVAEADEAIHNIRKHCKKLRGLYRLMRSGFPDYAAENAAARDAARMSSSLRDAGVLLKTFDALLADTDPGPYAPLRAALGGQTRETLAPEEIEMALKQQRKALKAIRKRSRHWSLKGDTNDILMTGLSKTWRRAAEDMEAARVGADAEAFHDWRKRVKYHWYHSRLLQGFWPRPIRAHRDQIKALSELLGKYQDLSVFLDRLDREDLPDTAEDLRRRALARRDTLAYESRTLAAPLFEGGAETLPKEWSKHWKRWAKKH</sequence>
<accession>A0A1P8URM9</accession>
<dbReference type="STRING" id="1250539.Ga0080574_TMP1672"/>
<dbReference type="RefSeq" id="WP_076697064.1">
    <property type="nucleotide sequence ID" value="NZ_CP015093.1"/>
</dbReference>
<dbReference type="Gene3D" id="1.40.20.10">
    <property type="entry name" value="CHAD domain"/>
    <property type="match status" value="1"/>
</dbReference>
<protein>
    <recommendedName>
        <fullName evidence="1">CHAD domain-containing protein</fullName>
    </recommendedName>
</protein>
<dbReference type="SMART" id="SM00880">
    <property type="entry name" value="CHAD"/>
    <property type="match status" value="1"/>
</dbReference>
<evidence type="ECO:0000259" key="1">
    <source>
        <dbReference type="PROSITE" id="PS51708"/>
    </source>
</evidence>
<feature type="domain" description="CHAD" evidence="1">
    <location>
        <begin position="9"/>
        <end position="286"/>
    </location>
</feature>
<evidence type="ECO:0000313" key="2">
    <source>
        <dbReference type="EMBL" id="APZ52006.1"/>
    </source>
</evidence>
<name>A0A1P8URM9_9RHOB</name>
<reference evidence="2 3" key="1">
    <citation type="submission" date="2016-04" db="EMBL/GenBank/DDBJ databases">
        <title>Deep-sea bacteria in the southern Pacific.</title>
        <authorList>
            <person name="Tang K."/>
        </authorList>
    </citation>
    <scope>NUCLEOTIDE SEQUENCE [LARGE SCALE GENOMIC DNA]</scope>
    <source>
        <strain evidence="2 3">JLT2014</strain>
    </source>
</reference>
<dbReference type="InterPro" id="IPR007899">
    <property type="entry name" value="CHAD_dom"/>
</dbReference>
<dbReference type="KEGG" id="paby:Ga0080574_TMP1672"/>
<dbReference type="PROSITE" id="PS51708">
    <property type="entry name" value="CHAD"/>
    <property type="match status" value="1"/>
</dbReference>
<dbReference type="Proteomes" id="UP000187059">
    <property type="component" value="Chromosome"/>
</dbReference>
<dbReference type="InterPro" id="IPR038186">
    <property type="entry name" value="CHAD_dom_sf"/>
</dbReference>
<keyword evidence="3" id="KW-1185">Reference proteome</keyword>
<proteinExistence type="predicted"/>
<dbReference type="EMBL" id="CP015093">
    <property type="protein sequence ID" value="APZ52006.1"/>
    <property type="molecule type" value="Genomic_DNA"/>
</dbReference>
<gene>
    <name evidence="2" type="ORF">Ga0080574_TMP1672</name>
</gene>
<dbReference type="OrthoDB" id="9810907at2"/>
<evidence type="ECO:0000313" key="3">
    <source>
        <dbReference type="Proteomes" id="UP000187059"/>
    </source>
</evidence>
<dbReference type="PANTHER" id="PTHR39339">
    <property type="entry name" value="SLR1444 PROTEIN"/>
    <property type="match status" value="1"/>
</dbReference>
<dbReference type="PANTHER" id="PTHR39339:SF1">
    <property type="entry name" value="CHAD DOMAIN-CONTAINING PROTEIN"/>
    <property type="match status" value="1"/>
</dbReference>